<name>A0A2T5UCV9_9SPHN</name>
<dbReference type="AlphaFoldDB" id="A0A2T5UCV9"/>
<comment type="caution">
    <text evidence="1">The sequence shown here is derived from an EMBL/GenBank/DDBJ whole genome shotgun (WGS) entry which is preliminary data.</text>
</comment>
<sequence length="60" mass="7142">MRKKGFWITENAAEVAEWCSKYTEISTFELLYQGTILVFETTDDGEEILFRLKWGHLIWP</sequence>
<gene>
    <name evidence="1" type="ORF">C8J25_101860</name>
</gene>
<evidence type="ECO:0000313" key="2">
    <source>
        <dbReference type="Proteomes" id="UP000244013"/>
    </source>
</evidence>
<organism evidence="1 2">
    <name type="scientific">Sphingomonas faeni</name>
    <dbReference type="NCBI Taxonomy" id="185950"/>
    <lineage>
        <taxon>Bacteria</taxon>
        <taxon>Pseudomonadati</taxon>
        <taxon>Pseudomonadota</taxon>
        <taxon>Alphaproteobacteria</taxon>
        <taxon>Sphingomonadales</taxon>
        <taxon>Sphingomonadaceae</taxon>
        <taxon>Sphingomonas</taxon>
    </lineage>
</organism>
<dbReference type="EMBL" id="QAYE01000001">
    <property type="protein sequence ID" value="PTW49352.1"/>
    <property type="molecule type" value="Genomic_DNA"/>
</dbReference>
<accession>A0A2T5UCV9</accession>
<protein>
    <submittedName>
        <fullName evidence="1">Uncharacterized protein</fullName>
    </submittedName>
</protein>
<dbReference type="Proteomes" id="UP000244013">
    <property type="component" value="Unassembled WGS sequence"/>
</dbReference>
<proteinExistence type="predicted"/>
<evidence type="ECO:0000313" key="1">
    <source>
        <dbReference type="EMBL" id="PTW49352.1"/>
    </source>
</evidence>
<reference evidence="1 2" key="1">
    <citation type="submission" date="2018-04" db="EMBL/GenBank/DDBJ databases">
        <title>Genomic Encyclopedia of Type Strains, Phase III (KMG-III): the genomes of soil and plant-associated and newly described type strains.</title>
        <authorList>
            <person name="Whitman W."/>
        </authorList>
    </citation>
    <scope>NUCLEOTIDE SEQUENCE [LARGE SCALE GENOMIC DNA]</scope>
    <source>
        <strain evidence="1 2">MA-olki</strain>
    </source>
</reference>